<dbReference type="RefSeq" id="WP_394847584.1">
    <property type="nucleotide sequence ID" value="NZ_CP089982.1"/>
</dbReference>
<name>A0ABZ2KHE2_9BACT</name>
<feature type="region of interest" description="Disordered" evidence="1">
    <location>
        <begin position="1"/>
        <end position="37"/>
    </location>
</feature>
<evidence type="ECO:0000259" key="2">
    <source>
        <dbReference type="Pfam" id="PF09537"/>
    </source>
</evidence>
<dbReference type="InterPro" id="IPR012347">
    <property type="entry name" value="Ferritin-like"/>
</dbReference>
<keyword evidence="4" id="KW-1185">Reference proteome</keyword>
<reference evidence="3 4" key="1">
    <citation type="submission" date="2021-12" db="EMBL/GenBank/DDBJ databases">
        <title>Discovery of the Pendulisporaceae a myxobacterial family with distinct sporulation behavior and unique specialized metabolism.</title>
        <authorList>
            <person name="Garcia R."/>
            <person name="Popoff A."/>
            <person name="Bader C.D."/>
            <person name="Loehr J."/>
            <person name="Walesch S."/>
            <person name="Walt C."/>
            <person name="Boldt J."/>
            <person name="Bunk B."/>
            <person name="Haeckl F.J.F.P.J."/>
            <person name="Gunesch A.P."/>
            <person name="Birkelbach J."/>
            <person name="Nuebel U."/>
            <person name="Pietschmann T."/>
            <person name="Bach T."/>
            <person name="Mueller R."/>
        </authorList>
    </citation>
    <scope>NUCLEOTIDE SEQUENCE [LARGE SCALE GENOMIC DNA]</scope>
    <source>
        <strain evidence="3 4">MSr12523</strain>
    </source>
</reference>
<evidence type="ECO:0000256" key="1">
    <source>
        <dbReference type="SAM" id="MobiDB-lite"/>
    </source>
</evidence>
<accession>A0ABZ2KHE2</accession>
<feature type="domain" description="DUF2383" evidence="2">
    <location>
        <begin position="47"/>
        <end position="152"/>
    </location>
</feature>
<proteinExistence type="predicted"/>
<evidence type="ECO:0000313" key="4">
    <source>
        <dbReference type="Proteomes" id="UP001379533"/>
    </source>
</evidence>
<dbReference type="EMBL" id="CP089982">
    <property type="protein sequence ID" value="WXA96967.1"/>
    <property type="molecule type" value="Genomic_DNA"/>
</dbReference>
<dbReference type="InterPro" id="IPR009078">
    <property type="entry name" value="Ferritin-like_SF"/>
</dbReference>
<dbReference type="InterPro" id="IPR019052">
    <property type="entry name" value="DUF2383"/>
</dbReference>
<dbReference type="Pfam" id="PF09537">
    <property type="entry name" value="DUF2383"/>
    <property type="match status" value="1"/>
</dbReference>
<dbReference type="NCBIfam" id="TIGR02284">
    <property type="entry name" value="PA2169 family four-helix-bundle protein"/>
    <property type="match status" value="1"/>
</dbReference>
<dbReference type="InterPro" id="IPR011971">
    <property type="entry name" value="CHP02284"/>
</dbReference>
<organism evidence="3 4">
    <name type="scientific">Pendulispora brunnea</name>
    <dbReference type="NCBI Taxonomy" id="2905690"/>
    <lineage>
        <taxon>Bacteria</taxon>
        <taxon>Pseudomonadati</taxon>
        <taxon>Myxococcota</taxon>
        <taxon>Myxococcia</taxon>
        <taxon>Myxococcales</taxon>
        <taxon>Sorangiineae</taxon>
        <taxon>Pendulisporaceae</taxon>
        <taxon>Pendulispora</taxon>
    </lineage>
</organism>
<evidence type="ECO:0000313" key="3">
    <source>
        <dbReference type="EMBL" id="WXA96967.1"/>
    </source>
</evidence>
<protein>
    <submittedName>
        <fullName evidence="3">PA2169 family four-helix-bundle protein</fullName>
    </submittedName>
</protein>
<dbReference type="SUPFAM" id="SSF47240">
    <property type="entry name" value="Ferritin-like"/>
    <property type="match status" value="1"/>
</dbReference>
<dbReference type="Gene3D" id="1.20.1260.10">
    <property type="match status" value="1"/>
</dbReference>
<dbReference type="Proteomes" id="UP001379533">
    <property type="component" value="Chromosome"/>
</dbReference>
<gene>
    <name evidence="3" type="ORF">LZC95_08975</name>
</gene>
<sequence>MNPSVSSDQTKKNDVATAAAPAPAVPRPSAPEVEERTDVVDTPTLVLVLNGLVEVALDGGRMFSLAAGDALDPDYKALFAQHAQERTQFARELQATVLRLGGNPQNHGTLEGALLQAWMDVKSAVAVREDYAVLREVERAEQNARKRYARALTLDLGGDVKALVERQYSAVSRSHDRVRALRQKHALRS</sequence>